<protein>
    <submittedName>
        <fullName evidence="5 6">Uncharacterized protein At1g01500-like</fullName>
    </submittedName>
</protein>
<keyword evidence="1" id="KW-0812">Transmembrane</keyword>
<dbReference type="GeneID" id="109715585"/>
<dbReference type="AlphaFoldDB" id="A0A199VAA1"/>
<dbReference type="Proteomes" id="UP000515123">
    <property type="component" value="Linkage group 9"/>
</dbReference>
<evidence type="ECO:0000313" key="5">
    <source>
        <dbReference type="RefSeq" id="XP_020096266.1"/>
    </source>
</evidence>
<feature type="transmembrane region" description="Helical" evidence="1">
    <location>
        <begin position="274"/>
        <end position="297"/>
    </location>
</feature>
<accession>A0A199VAA1</accession>
<evidence type="ECO:0000313" key="4">
    <source>
        <dbReference type="Proteomes" id="UP000515123"/>
    </source>
</evidence>
<dbReference type="PANTHER" id="PTHR42938:SF11">
    <property type="entry name" value="ERYTHRONATE-4-PHOSPHATE DEHYDROGENASE FAMILY PROTEIN"/>
    <property type="match status" value="1"/>
</dbReference>
<keyword evidence="4" id="KW-1185">Reference proteome</keyword>
<dbReference type="RefSeq" id="XP_020096266.1">
    <property type="nucleotide sequence ID" value="XM_020240677.1"/>
</dbReference>
<evidence type="ECO:0000313" key="3">
    <source>
        <dbReference type="Proteomes" id="UP000092600"/>
    </source>
</evidence>
<sequence length="309" mass="34312">MEGSYDALDTELSPNSRKKIITHPLYVPRSSPWLDLKVFYVRISNCEVDESTSDRLTLNHIPLTPDTIIEVNGKRCSIYSECASSSLRRDRVDKKSEEATFVSTDSIRTTGSVRFQVFDKDELLITGDLELCNSNGVVGESKASSKKWNMKCQAASACTRFLKGKQYAGPENPHPLIEVYVAGFFSGAPIILTKTLQLGVRKKQQMKVTLGSIPEYGTSEQKDVGDEDSLKVSEYQEYKLENDADVDYNSIYSRADYIEGEDGELSWFNAGVRVGVGIGLGICLGVGIGVGLLVRTYQTTTRGLRRRFV</sequence>
<proteinExistence type="predicted"/>
<dbReference type="OrthoDB" id="2016101at2759"/>
<name>A0A199VAA1_ANACO</name>
<keyword evidence="1" id="KW-0472">Membrane</keyword>
<evidence type="ECO:0000313" key="2">
    <source>
        <dbReference type="EMBL" id="OAY73806.1"/>
    </source>
</evidence>
<dbReference type="EMBL" id="LSRQ01002588">
    <property type="protein sequence ID" value="OAY73806.1"/>
    <property type="molecule type" value="Genomic_DNA"/>
</dbReference>
<dbReference type="Gramene" id="Aco008640.1.mrna1">
    <property type="protein sequence ID" value="Aco008640.1.mrna1"/>
    <property type="gene ID" value="Aco008640.1.path1"/>
</dbReference>
<evidence type="ECO:0000313" key="6">
    <source>
        <dbReference type="RefSeq" id="XP_020096267.1"/>
    </source>
</evidence>
<reference evidence="5 6" key="2">
    <citation type="submission" date="2025-04" db="UniProtKB">
        <authorList>
            <consortium name="RefSeq"/>
        </authorList>
    </citation>
    <scope>IDENTIFICATION</scope>
    <source>
        <tissue evidence="5 6">Leaf</tissue>
    </source>
</reference>
<dbReference type="PANTHER" id="PTHR42938">
    <property type="entry name" value="FORMATE DEHYDROGENASE 1"/>
    <property type="match status" value="1"/>
</dbReference>
<dbReference type="RefSeq" id="XP_020096269.1">
    <property type="nucleotide sequence ID" value="XM_020240680.1"/>
</dbReference>
<dbReference type="STRING" id="4615.A0A199VAA1"/>
<gene>
    <name evidence="5 6 7" type="primary">LOC109715585</name>
    <name evidence="2" type="ORF">ACMD2_07736</name>
</gene>
<dbReference type="Proteomes" id="UP000092600">
    <property type="component" value="Unassembled WGS sequence"/>
</dbReference>
<dbReference type="RefSeq" id="XP_020096267.1">
    <property type="nucleotide sequence ID" value="XM_020240678.1"/>
</dbReference>
<reference evidence="2 3" key="1">
    <citation type="journal article" date="2016" name="DNA Res.">
        <title>The draft genome of MD-2 pineapple using hybrid error correction of long reads.</title>
        <authorList>
            <person name="Redwan R.M."/>
            <person name="Saidin A."/>
            <person name="Kumar S.V."/>
        </authorList>
    </citation>
    <scope>NUCLEOTIDE SEQUENCE [LARGE SCALE GENOMIC DNA]</scope>
    <source>
        <strain evidence="3">cv. MD2</strain>
        <tissue evidence="2">Leaf</tissue>
    </source>
</reference>
<dbReference type="GO" id="GO:0004617">
    <property type="term" value="F:phosphoglycerate dehydrogenase activity"/>
    <property type="evidence" value="ECO:0007669"/>
    <property type="project" value="TreeGrafter"/>
</dbReference>
<evidence type="ECO:0000256" key="1">
    <source>
        <dbReference type="SAM" id="Phobius"/>
    </source>
</evidence>
<organism evidence="2 3">
    <name type="scientific">Ananas comosus</name>
    <name type="common">Pineapple</name>
    <name type="synonym">Ananas ananas</name>
    <dbReference type="NCBI Taxonomy" id="4615"/>
    <lineage>
        <taxon>Eukaryota</taxon>
        <taxon>Viridiplantae</taxon>
        <taxon>Streptophyta</taxon>
        <taxon>Embryophyta</taxon>
        <taxon>Tracheophyta</taxon>
        <taxon>Spermatophyta</taxon>
        <taxon>Magnoliopsida</taxon>
        <taxon>Liliopsida</taxon>
        <taxon>Poales</taxon>
        <taxon>Bromeliaceae</taxon>
        <taxon>Bromelioideae</taxon>
        <taxon>Ananas</taxon>
    </lineage>
</organism>
<keyword evidence="1" id="KW-1133">Transmembrane helix</keyword>
<evidence type="ECO:0000313" key="7">
    <source>
        <dbReference type="RefSeq" id="XP_020096269.1"/>
    </source>
</evidence>